<organism evidence="4 5">
    <name type="scientific">Lasiosphaeris hirsuta</name>
    <dbReference type="NCBI Taxonomy" id="260670"/>
    <lineage>
        <taxon>Eukaryota</taxon>
        <taxon>Fungi</taxon>
        <taxon>Dikarya</taxon>
        <taxon>Ascomycota</taxon>
        <taxon>Pezizomycotina</taxon>
        <taxon>Sordariomycetes</taxon>
        <taxon>Sordariomycetidae</taxon>
        <taxon>Sordariales</taxon>
        <taxon>Lasiosphaeriaceae</taxon>
        <taxon>Lasiosphaeris</taxon>
    </lineage>
</organism>
<evidence type="ECO:0000259" key="3">
    <source>
        <dbReference type="Pfam" id="PF24883"/>
    </source>
</evidence>
<sequence>MVREDILLKPVVKNYEDYFYTVLWPRGFEARGDDAMTGADGLAMPDDTQRAQETPGEWHFQEVANSYAEAVERHAASRGIASAAVQFIQNTRDVVGAALSVSPPAALAWAGICMVILPIIVNHSEQIAAKQVGFSYVMSRFAWYSHVIDLLNRDYWKSQHSFTALQRGIRAEIVVLYKLLIEYQLRAYYAYCRPLTTISRDIVKLDDWTGMISAIKSTEKGLQDYMDLNFDHHLLEKLHTISKEAHRKQRGDILRKFKFPDEIPYQVYQAYLDSIESPHDGTGLGVFAHPQFINWATAYTGALVLTGIPGSGKSVFAKAMLTKLPQLRPTAVCSFFFKDGRGQNTAAAAICRVLDELFSARIELVDTIDSKVEHLLPQEVRYNLDLLWTVLMDATRDLEPGAVTVVLDAVDECEPESAAKLYNKLSAYLRVSTPTPRVKFFITTRPFTSPHQPQHAVTIKMNEDQHCLRYLSKDIERVVAWRFEHFARICIHDEVLKQELVDLIRPRAERTYLFVKLLFDCLELRIRDGLPRMPRDWISSFKTLPTTVKEAYLKFLGRVRETHRHDVKVMLQIVAASARPLTVRELNIALNIKDCRTGSADGLGLQAEEFFRDWIVDAGRYFLDVYDGRVYFIHQTAKDYLLADSSDKTCVKPDWLGDFSVASCNGALADSCITYLNLPFAAKSRFRESNLIVDDAESITKTSDHHLWSLDELAFSNYATMHWQKHVWDGQIPVQSLWEPGAAPTDESISPLKALESRFVVSDHNWSPLPRIPKISIEAINTTERLARSLRSLATFRTIKALTNYRHYSPLPMDWFSIRIFNKDITHGDVSFNRLQVYHGDMVSYVISNRLETAPVHMHMLSLNASWSIGTLLWNVRIPPLGERTGELTMTIPRKVNDDDPNEIEDMIIIIFSVDWLCGERFRSAAEWLKSIYTPPILITPERQHQSVSTWLPFVPPPNWQVRYFTVQTVQRGRSDSESGY</sequence>
<gene>
    <name evidence="4" type="ORF">B0H67DRAFT_543167</name>
</gene>
<dbReference type="Gene3D" id="3.40.50.300">
    <property type="entry name" value="P-loop containing nucleotide triphosphate hydrolases"/>
    <property type="match status" value="1"/>
</dbReference>
<dbReference type="AlphaFoldDB" id="A0AA40A294"/>
<evidence type="ECO:0000313" key="5">
    <source>
        <dbReference type="Proteomes" id="UP001172102"/>
    </source>
</evidence>
<dbReference type="SUPFAM" id="SSF52540">
    <property type="entry name" value="P-loop containing nucleoside triphosphate hydrolases"/>
    <property type="match status" value="1"/>
</dbReference>
<keyword evidence="1" id="KW-0677">Repeat</keyword>
<dbReference type="PANTHER" id="PTHR10039:SF14">
    <property type="entry name" value="NACHT DOMAIN-CONTAINING PROTEIN"/>
    <property type="match status" value="1"/>
</dbReference>
<feature type="domain" description="NWD NACHT-NTPase N-terminal" evidence="2">
    <location>
        <begin position="57"/>
        <end position="223"/>
    </location>
</feature>
<keyword evidence="5" id="KW-1185">Reference proteome</keyword>
<dbReference type="EMBL" id="JAUKUA010000006">
    <property type="protein sequence ID" value="KAK0707863.1"/>
    <property type="molecule type" value="Genomic_DNA"/>
</dbReference>
<name>A0AA40A294_9PEZI</name>
<comment type="caution">
    <text evidence="4">The sequence shown here is derived from an EMBL/GenBank/DDBJ whole genome shotgun (WGS) entry which is preliminary data.</text>
</comment>
<evidence type="ECO:0000313" key="4">
    <source>
        <dbReference type="EMBL" id="KAK0707863.1"/>
    </source>
</evidence>
<reference evidence="4" key="1">
    <citation type="submission" date="2023-06" db="EMBL/GenBank/DDBJ databases">
        <title>Genome-scale phylogeny and comparative genomics of the fungal order Sordariales.</title>
        <authorList>
            <consortium name="Lawrence Berkeley National Laboratory"/>
            <person name="Hensen N."/>
            <person name="Bonometti L."/>
            <person name="Westerberg I."/>
            <person name="Brannstrom I.O."/>
            <person name="Guillou S."/>
            <person name="Cros-Aarteil S."/>
            <person name="Calhoun S."/>
            <person name="Haridas S."/>
            <person name="Kuo A."/>
            <person name="Mondo S."/>
            <person name="Pangilinan J."/>
            <person name="Riley R."/>
            <person name="Labutti K."/>
            <person name="Andreopoulos B."/>
            <person name="Lipzen A."/>
            <person name="Chen C."/>
            <person name="Yanf M."/>
            <person name="Daum C."/>
            <person name="Ng V."/>
            <person name="Clum A."/>
            <person name="Steindorff A."/>
            <person name="Ohm R."/>
            <person name="Martin F."/>
            <person name="Silar P."/>
            <person name="Natvig D."/>
            <person name="Lalanne C."/>
            <person name="Gautier V."/>
            <person name="Ament-Velasquez S.L."/>
            <person name="Kruys A."/>
            <person name="Hutchinson M.I."/>
            <person name="Powell A.J."/>
            <person name="Barry K."/>
            <person name="Miller A.N."/>
            <person name="Grigoriev I.V."/>
            <person name="Debuchy R."/>
            <person name="Gladieux P."/>
            <person name="Thoren M.H."/>
            <person name="Johannesson H."/>
        </authorList>
    </citation>
    <scope>NUCLEOTIDE SEQUENCE</scope>
    <source>
        <strain evidence="4">SMH4607-1</strain>
    </source>
</reference>
<feature type="domain" description="Nephrocystin 3-like N-terminal" evidence="3">
    <location>
        <begin position="281"/>
        <end position="445"/>
    </location>
</feature>
<evidence type="ECO:0000256" key="1">
    <source>
        <dbReference type="ARBA" id="ARBA00022737"/>
    </source>
</evidence>
<dbReference type="InterPro" id="IPR031359">
    <property type="entry name" value="NACHT_N"/>
</dbReference>
<protein>
    <recommendedName>
        <fullName evidence="6">NACHT domain-containing protein</fullName>
    </recommendedName>
</protein>
<dbReference type="Proteomes" id="UP001172102">
    <property type="component" value="Unassembled WGS sequence"/>
</dbReference>
<dbReference type="Pfam" id="PF17100">
    <property type="entry name" value="NACHT_N"/>
    <property type="match status" value="1"/>
</dbReference>
<proteinExistence type="predicted"/>
<dbReference type="Pfam" id="PF24883">
    <property type="entry name" value="NPHP3_N"/>
    <property type="match status" value="1"/>
</dbReference>
<evidence type="ECO:0008006" key="6">
    <source>
        <dbReference type="Google" id="ProtNLM"/>
    </source>
</evidence>
<accession>A0AA40A294</accession>
<dbReference type="InterPro" id="IPR027417">
    <property type="entry name" value="P-loop_NTPase"/>
</dbReference>
<dbReference type="PANTHER" id="PTHR10039">
    <property type="entry name" value="AMELOGENIN"/>
    <property type="match status" value="1"/>
</dbReference>
<dbReference type="InterPro" id="IPR056884">
    <property type="entry name" value="NPHP3-like_N"/>
</dbReference>
<evidence type="ECO:0000259" key="2">
    <source>
        <dbReference type="Pfam" id="PF17100"/>
    </source>
</evidence>